<keyword evidence="1" id="KW-1133">Transmembrane helix</keyword>
<dbReference type="Proteomes" id="UP000190814">
    <property type="component" value="Unassembled WGS sequence"/>
</dbReference>
<proteinExistence type="predicted"/>
<dbReference type="STRING" id="39495.SAMN02745111_01150"/>
<gene>
    <name evidence="2" type="ORF">SAMN02745111_01150</name>
</gene>
<accession>A0A1T4VM56</accession>
<dbReference type="AlphaFoldDB" id="A0A1T4VM56"/>
<dbReference type="OrthoDB" id="9921262at2"/>
<feature type="transmembrane region" description="Helical" evidence="1">
    <location>
        <begin position="6"/>
        <end position="29"/>
    </location>
</feature>
<evidence type="ECO:0000313" key="3">
    <source>
        <dbReference type="Proteomes" id="UP000190814"/>
    </source>
</evidence>
<dbReference type="EMBL" id="FUXZ01000006">
    <property type="protein sequence ID" value="SKA65631.1"/>
    <property type="molecule type" value="Genomic_DNA"/>
</dbReference>
<reference evidence="2 3" key="1">
    <citation type="submission" date="2017-02" db="EMBL/GenBank/DDBJ databases">
        <authorList>
            <person name="Peterson S.W."/>
        </authorList>
    </citation>
    <scope>NUCLEOTIDE SEQUENCE [LARGE SCALE GENOMIC DNA]</scope>
    <source>
        <strain evidence="2 3">ATCC 35992</strain>
    </source>
</reference>
<name>A0A1T4VM56_9FIRM</name>
<evidence type="ECO:0000256" key="1">
    <source>
        <dbReference type="SAM" id="Phobius"/>
    </source>
</evidence>
<protein>
    <submittedName>
        <fullName evidence="2">Uncharacterized protein</fullName>
    </submittedName>
</protein>
<organism evidence="2 3">
    <name type="scientific">Eubacterium uniforme</name>
    <dbReference type="NCBI Taxonomy" id="39495"/>
    <lineage>
        <taxon>Bacteria</taxon>
        <taxon>Bacillati</taxon>
        <taxon>Bacillota</taxon>
        <taxon>Clostridia</taxon>
        <taxon>Eubacteriales</taxon>
        <taxon>Eubacteriaceae</taxon>
        <taxon>Eubacterium</taxon>
    </lineage>
</organism>
<dbReference type="RefSeq" id="WP_078766019.1">
    <property type="nucleotide sequence ID" value="NZ_FUXZ01000006.1"/>
</dbReference>
<evidence type="ECO:0000313" key="2">
    <source>
        <dbReference type="EMBL" id="SKA65631.1"/>
    </source>
</evidence>
<sequence>MRGNNRKQFVIGFMIFFVIIAVTMGKAFIKQEKQAKIEKARYEKMVNEEGKYKLTKDVLEEDHDRYLEDAEEGEKIFKDLITAFAGAMILVLIYMFMNIFDFASIVPVKNKALVKAGALIILGVIVVFSANFFSEIFRVSKKSEGNKNAKYDFYELNVVSTHVETKTTTTGSGSDRRTTRTNYYYLDLEGNKEIKTNQMYYERAKDNPGLYYAGMTEKGALFSLYPATEFELVN</sequence>
<feature type="transmembrane region" description="Helical" evidence="1">
    <location>
        <begin position="80"/>
        <end position="100"/>
    </location>
</feature>
<feature type="transmembrane region" description="Helical" evidence="1">
    <location>
        <begin position="112"/>
        <end position="133"/>
    </location>
</feature>
<keyword evidence="1" id="KW-0812">Transmembrane</keyword>
<keyword evidence="1" id="KW-0472">Membrane</keyword>
<keyword evidence="3" id="KW-1185">Reference proteome</keyword>